<dbReference type="STRING" id="503106.A0A218Z9Q4"/>
<feature type="transmembrane region" description="Helical" evidence="2">
    <location>
        <begin position="1087"/>
        <end position="1106"/>
    </location>
</feature>
<dbReference type="PANTHER" id="PTHR12526">
    <property type="entry name" value="GLYCOSYLTRANSFERASE"/>
    <property type="match status" value="1"/>
</dbReference>
<reference evidence="3 4" key="1">
    <citation type="submission" date="2017-04" db="EMBL/GenBank/DDBJ databases">
        <title>Draft genome sequence of Marssonina coronaria NL1: causal agent of apple blotch.</title>
        <authorList>
            <person name="Cheng Q."/>
        </authorList>
    </citation>
    <scope>NUCLEOTIDE SEQUENCE [LARGE SCALE GENOMIC DNA]</scope>
    <source>
        <strain evidence="3 4">NL1</strain>
    </source>
</reference>
<feature type="transmembrane region" description="Helical" evidence="2">
    <location>
        <begin position="77"/>
        <end position="98"/>
    </location>
</feature>
<sequence>MSSQVTVLSQCTLAQPQVHSLNPNPASDDSQHEGEPLIVEHSKLKRQGLQHRQVLASGIQRATTKWHAPTSQELPRVLISLGLASIAVGVSYIIFLLARKSWKSLRRERGSSPHFRARAARRLQRYTSRITPEPESEKLLLREARKPSSLGVYLGPFESPISEAQASVLSGRDMLVLDPLQAHVKQALQSISGHGATPRRFVGRLDLRSVLNVSAPSEQLERLILPSLDRVMSMVSVAFREADVDGGNGGFTGTLLAGWEGFPSPVLHELCRAIATFGLEIYIETSAPDFLIDGEVLASNAIAGLVIRDGLVLADGERRDCFGMKPLRTTIKAFVSQSSVRDFHVFVWETVRDDVVVSNAVLKRTFAWCNFYSIVSWIGPEKALVDASVAAVEAAVEPLSAFAWLKEPKTMELHEMWRNRREVEKSNHRLSVTGQLTLLNDLLPSLGEAQNDCSCQHDHNYDETPDWPLTPAVNASFQQQRQQQQEEDMDWFTLREGVGVSKDPLGTSALGASYDGLGCFPVGLDVSLDDFEEIVFSQRNLKKLELLDSVTPTQLREYGQQFAGFLAQATVPTEPLMSATPSIRRTIEDLAEILQASPGDGTDGIRVFLGLQSGFQRTPDKQFWAVFHSSPAEATTDIFISKSVRDVAGTLLHTFLSCRGLKRRECIAAEISFSRWNKSLLPPQSIPPRLVQDVEILSPEECLQLLQRVSLAPGAVEDGLLCGIKAALMERLVDIPTWNQLKKINTVGYLSGDISVEQLLESRIRWYSEAKRCHPSLPAAMALFCEVEEKIQNALRSRGHRDLQTIIDSLGQLLHHPDVSTVGDLFALSVFCTMRKLALEEVYVEVTDRNPLFNDQTDQSAAFAETFALGSRCESYFDCTPSQFGELLSARYRAFYSRPENQPPIIKDTMAAFPSAYAETQIDVDPNDAPTEMAAYKRFIFLGIFAVPALIDIMMLSMTGHGLYLSGGEEGEGYMTHGEQHSATTALMISLLLSGAIGTWITRGSTYYLSSMAFSAMNYFVVTRLLGGLALTLIVGIVGFIAFSCTVSVYHATVFFLYLVVLTAHLLLLAALANYQFVGSPFQSGRATIIFCIPILFVSPIITIFVPNHDVAIYLTVLYIFASMLFIGVLRAGSQWTTWYQKITFVDDAALRRWYVDNKTPSTPGIEKMSDPAVLEFARQALLHDVLAEKKKSIFAKKAADPLVVKLASSFEASNFLMDWYCRFTGVSKPILFSSAWNVQTKAALSSIQKSQLGMRFHNGFLHWRQAGDEIGCTMLLFLVALLDKWISLLDGGDLIGLTSSNTSLTMPVGFGLAYYLVGAVVLEFNANKLHELAARSDENVIPTDSDIAHALKQKSDYLRRLYWKTLGRFLLLHVWGLAVTSMLLWLFSRTGNGEGTIIYLSYVLAYTGLLWYQYTQIFCERQELMPLLVAIAVGLPLGLILNHEADGFYYGKIIALGTATWTPAILSLWAGKIVGPAGGKLRPLSTSNGQYNAYSSPGADHAWSQPELQSLYDQLSDFSAKEHLVVDPDSDFGGHVKLTLDHCARAEHPELVKRAFPESGALLKLSIKMFRERFIQVELISSDCYSDPSMRAISSVEGDQIRLLVACDTKRFHISHDPLQSLYWDVAELVVQVTAERYLGFNTNDSLLVRTLWLSNGIWNRVTGPDMLERYLGLQSDNIAETTQYLQKYILRNTCLGFDCNLDTDDMPAELRGFIVNRCLGVAGSLTGDQVTQLNRKLNHTSGLSFETYVARCNYAVVSGSQMLARVKVRASQDNFSPDSIRPFSSQRQSYHRSTSCGSNENESAQQASLPSISPSGSSGSSVRVVDLLARATPPKLSRYERALHISGAVYHFTGNLCKFFMVAFIADPEYQRELRCSFPGNSHVGNTITRFLLLSIWLWSKAIQRLFLPVFLFHNRKNVVSTWKNIRGREVSIKKRRIMICSSEGVSTGFIHTINDSSFKLLQYEGDHETEPSIKESLISVSMYGNDMCLKRRLQMEKGITVNDYTYQYRKVDPNASRRLSRADILKYPITRTGIAGRDKLQDVQYNSKGQIDSGSYLLDGNLVRFKYHYQNTGRHIGALLRAKFVLPHMSCTVEWCAPPLRNLERLDSWIPHSQVTVATFVVGHDVWESKYCYGHKLHPTIITTLNGQKADTPDFILYDHLNVLKKPEHVSFLDDNPLYGFTSTRTGALSRWLGLDTRRFPVSTSQSRSWLWKAWKDDPAFDGVIARWLDERLLRRDKVLAEYWCKRDMAKLDAAEAYLDQNRDAIMAHADLDRMVSSWTPLAIKINDLYSFGQGGDACSRTRPDDTTQEHDEEAAIHVIAVDTETWLNEGGGVAARRNDFANNMRTINWHMVVESANDLGIPKRQIGRNVHSLKVIPLCGLEFMTPIHGLFNNRLDSEVEHITTRTIFLDIELNFVPILTALVRGARSLDFSMADIKQVTRALINLNAYFEDGRHWGAVWRSDAVKSAWRNLWLSQKSDNSLPSTQWFTTELPTLGQLDQGLELWSRYLFIYSIPIPEKMPSVFQASHHSVSASYGIVCKFKRGCTLQIWDHTISWRDTNMSLSSALCALSPFTRNSLLGLMRVTSVLTLHHADTILPCVDLLNPTWEMEIGTCQGNIENRELFRRKIDPVVNGITDMERFAPVQEIKTEKPTVTMLSHLWFAIDVKTALLAADIIVNRWGFTHYNLEVYGAVDKSPSYTTGCQEIIATKSLRHNVALKGEADPIAVLSRTWVFLDSSTSEGPPLSLGEAALTGTPVVCTDVGACLRVLTDPASGACYSAIVAPNDALDMARAQIKMLALLDEWAVYADPSSPETSDASFPLSPSPADVARITRRMYEQAAARRRLGMRSREIVQKSFSGDRYLREHEQMLWIGQARKEMAQPLAHVEAPAAAGLGMSMPQPSLTRQSVASLREEVSSSITSWSERSSPPAFVMGGQEFFGAGRKVQGMVSVVQVESQKARKHIVSALAGEVVEPSRWMARGNDNE</sequence>
<dbReference type="Pfam" id="PF13692">
    <property type="entry name" value="Glyco_trans_1_4"/>
    <property type="match status" value="1"/>
</dbReference>
<dbReference type="OrthoDB" id="2582433at2759"/>
<dbReference type="GO" id="GO:0016740">
    <property type="term" value="F:transferase activity"/>
    <property type="evidence" value="ECO:0007669"/>
    <property type="project" value="UniProtKB-KW"/>
</dbReference>
<keyword evidence="2" id="KW-0812">Transmembrane</keyword>
<keyword evidence="4" id="KW-1185">Reference proteome</keyword>
<name>A0A218Z9Q4_9HELO</name>
<feature type="transmembrane region" description="Helical" evidence="2">
    <location>
        <begin position="1021"/>
        <end position="1043"/>
    </location>
</feature>
<protein>
    <submittedName>
        <fullName evidence="3">Glycosyl transferase</fullName>
    </submittedName>
</protein>
<dbReference type="InParanoid" id="A0A218Z9Q4"/>
<feature type="compositionally biased region" description="Low complexity" evidence="1">
    <location>
        <begin position="1810"/>
        <end position="1822"/>
    </location>
</feature>
<feature type="compositionally biased region" description="Polar residues" evidence="1">
    <location>
        <begin position="1779"/>
        <end position="1809"/>
    </location>
</feature>
<feature type="transmembrane region" description="Helical" evidence="2">
    <location>
        <begin position="1309"/>
        <end position="1327"/>
    </location>
</feature>
<keyword evidence="3" id="KW-0808">Transferase</keyword>
<accession>A0A218Z9Q4</accession>
<feature type="transmembrane region" description="Helical" evidence="2">
    <location>
        <begin position="1425"/>
        <end position="1442"/>
    </location>
</feature>
<evidence type="ECO:0000313" key="4">
    <source>
        <dbReference type="Proteomes" id="UP000242519"/>
    </source>
</evidence>
<evidence type="ECO:0000313" key="3">
    <source>
        <dbReference type="EMBL" id="OWP04293.1"/>
    </source>
</evidence>
<feature type="transmembrane region" description="Helical" evidence="2">
    <location>
        <begin position="1394"/>
        <end position="1413"/>
    </location>
</feature>
<keyword evidence="2" id="KW-1133">Transmembrane helix</keyword>
<proteinExistence type="predicted"/>
<comment type="caution">
    <text evidence="3">The sequence shown here is derived from an EMBL/GenBank/DDBJ whole genome shotgun (WGS) entry which is preliminary data.</text>
</comment>
<dbReference type="EMBL" id="MZNU01000116">
    <property type="protein sequence ID" value="OWP04293.1"/>
    <property type="molecule type" value="Genomic_DNA"/>
</dbReference>
<feature type="transmembrane region" description="Helical" evidence="2">
    <location>
        <begin position="1055"/>
        <end position="1075"/>
    </location>
</feature>
<feature type="transmembrane region" description="Helical" evidence="2">
    <location>
        <begin position="1448"/>
        <end position="1471"/>
    </location>
</feature>
<dbReference type="Gene3D" id="3.40.50.2000">
    <property type="entry name" value="Glycogen Phosphorylase B"/>
    <property type="match status" value="1"/>
</dbReference>
<organism evidence="3 4">
    <name type="scientific">Diplocarpon coronariae</name>
    <dbReference type="NCBI Taxonomy" id="2795749"/>
    <lineage>
        <taxon>Eukaryota</taxon>
        <taxon>Fungi</taxon>
        <taxon>Dikarya</taxon>
        <taxon>Ascomycota</taxon>
        <taxon>Pezizomycotina</taxon>
        <taxon>Leotiomycetes</taxon>
        <taxon>Helotiales</taxon>
        <taxon>Drepanopezizaceae</taxon>
        <taxon>Diplocarpon</taxon>
    </lineage>
</organism>
<feature type="transmembrane region" description="Helical" evidence="2">
    <location>
        <begin position="1370"/>
        <end position="1388"/>
    </location>
</feature>
<evidence type="ECO:0000256" key="1">
    <source>
        <dbReference type="SAM" id="MobiDB-lite"/>
    </source>
</evidence>
<keyword evidence="2" id="KW-0472">Membrane</keyword>
<feature type="transmembrane region" description="Helical" evidence="2">
    <location>
        <begin position="1112"/>
        <end position="1132"/>
    </location>
</feature>
<feature type="transmembrane region" description="Helical" evidence="2">
    <location>
        <begin position="939"/>
        <end position="963"/>
    </location>
</feature>
<dbReference type="PANTHER" id="PTHR12526:SF630">
    <property type="entry name" value="GLYCOSYLTRANSFERASE"/>
    <property type="match status" value="1"/>
</dbReference>
<dbReference type="Proteomes" id="UP000242519">
    <property type="component" value="Unassembled WGS sequence"/>
</dbReference>
<evidence type="ECO:0000256" key="2">
    <source>
        <dbReference type="SAM" id="Phobius"/>
    </source>
</evidence>
<feature type="region of interest" description="Disordered" evidence="1">
    <location>
        <begin position="1779"/>
        <end position="1822"/>
    </location>
</feature>
<gene>
    <name evidence="3" type="ORF">B2J93_9361</name>
</gene>
<dbReference type="SUPFAM" id="SSF53756">
    <property type="entry name" value="UDP-Glycosyltransferase/glycogen phosphorylase"/>
    <property type="match status" value="1"/>
</dbReference>
<feature type="transmembrane region" description="Helical" evidence="2">
    <location>
        <begin position="983"/>
        <end position="1001"/>
    </location>
</feature>